<dbReference type="GeneID" id="93292233"/>
<dbReference type="Pfam" id="PF11393">
    <property type="entry name" value="T4BSS_DotI_IcmL"/>
    <property type="match status" value="3"/>
</dbReference>
<dbReference type="OrthoDB" id="5635868at2"/>
<gene>
    <name evidence="2" type="ORF">NCTC11370_01174</name>
</gene>
<sequence length="818" mass="91379">MKTIIICGAFFILICFRVHAVQTPKAGQEKAPVAPISYGAMQKTAATHPNPKNAQYKGIDCDVRIPGETQVDKALIGRWAEYAALHSFNFDSLSIETQLKDLKSCYTKKGWLGFINALNDSENIKAIKTQRLRVNSSLDGKVQFIEVKENQWKINVPIKVIYKNAEEEVTHFLNVYLIISWKNAFQLGIVQMVATPRSSPLSMQAITVREAVRSISLSAIEQINNAEHLQKWLGSFLASLSLTFSPQAVLAAKDKITGHREMLPGLEHDNLKQIQHLAKGHNNYQVCQEKKESALIKSTADFQKTLGIIGIKILNKLQLTKNQLSNTGTNIFSTKLPELIAYFKERSAVGFKSPLKNLDKLKLTKVQTLITQLTHKKSQIFEPKKNQWDIVFPLQVVGQNDPNQISQVDVHLTMGRNTNGDLVILKTNIVPSRAISTSNHLASGVSNEHVSSNLQQAGSNHTEDNTIKLVQALNTSDSKTVTKTVINPSSGGPETINCDYQIPEGTATIDEQLVVTWAQNAAIQSFDFNSASLEAQLDKLKSCYTEKGWENFRGALDKSGNIEAIKSQNLVMSSKVNGQTKLIGSRNNLWDIELPLKVVYRNKQSQATQYLHVNLTMKRKPAGKFGIMRINATLIDPDNPIPSAANSSNKNIDSVQKAQLDCDFKIPADISEFNQDVLLTWAKYAVTHSFSFDSDSIDVQLKKLQSCYMEQAWYAFLNSMEKSGNIKTFKTQKLRATSQIDGKIQLVESRNNIWKVSVPLKINYQYEYENIIQLLKIELTIGRKNTGEFGIIQLNSTLRVASLPESPKLLAHPGYMFG</sequence>
<feature type="chain" id="PRO_5016812958" evidence="1">
    <location>
        <begin position="21"/>
        <end position="818"/>
    </location>
</feature>
<evidence type="ECO:0000313" key="2">
    <source>
        <dbReference type="EMBL" id="STO21113.1"/>
    </source>
</evidence>
<name>A0A377G8L3_9GAMM</name>
<evidence type="ECO:0000256" key="1">
    <source>
        <dbReference type="SAM" id="SignalP"/>
    </source>
</evidence>
<evidence type="ECO:0000313" key="3">
    <source>
        <dbReference type="Proteomes" id="UP000254554"/>
    </source>
</evidence>
<accession>A0A377G8L3</accession>
<feature type="signal peptide" evidence="1">
    <location>
        <begin position="1"/>
        <end position="20"/>
    </location>
</feature>
<dbReference type="InterPro" id="IPR021055">
    <property type="entry name" value="T4BSS_IcmL/DotI"/>
</dbReference>
<dbReference type="RefSeq" id="WP_010653393.1">
    <property type="nucleotide sequence ID" value="NZ_JAPHOO010000001.1"/>
</dbReference>
<protein>
    <submittedName>
        <fullName evidence="2">Macrophage killing protein with similarity to conjugation protein</fullName>
    </submittedName>
</protein>
<proteinExistence type="predicted"/>
<dbReference type="Proteomes" id="UP000254554">
    <property type="component" value="Unassembled WGS sequence"/>
</dbReference>
<keyword evidence="3" id="KW-1185">Reference proteome</keyword>
<organism evidence="2 3">
    <name type="scientific">Fluoribacter dumoffii</name>
    <dbReference type="NCBI Taxonomy" id="463"/>
    <lineage>
        <taxon>Bacteria</taxon>
        <taxon>Pseudomonadati</taxon>
        <taxon>Pseudomonadota</taxon>
        <taxon>Gammaproteobacteria</taxon>
        <taxon>Legionellales</taxon>
        <taxon>Legionellaceae</taxon>
        <taxon>Fluoribacter</taxon>
    </lineage>
</organism>
<dbReference type="CDD" id="cd16385">
    <property type="entry name" value="IcmL"/>
    <property type="match status" value="3"/>
</dbReference>
<dbReference type="EMBL" id="UGGT01000001">
    <property type="protein sequence ID" value="STO21113.1"/>
    <property type="molecule type" value="Genomic_DNA"/>
</dbReference>
<dbReference type="AlphaFoldDB" id="A0A377G8L3"/>
<reference evidence="2 3" key="1">
    <citation type="submission" date="2018-06" db="EMBL/GenBank/DDBJ databases">
        <authorList>
            <consortium name="Pathogen Informatics"/>
            <person name="Doyle S."/>
        </authorList>
    </citation>
    <scope>NUCLEOTIDE SEQUENCE [LARGE SCALE GENOMIC DNA]</scope>
    <source>
        <strain evidence="2 3">NCTC11370</strain>
    </source>
</reference>
<keyword evidence="1" id="KW-0732">Signal</keyword>